<evidence type="ECO:0000256" key="1">
    <source>
        <dbReference type="ARBA" id="ARBA00007320"/>
    </source>
</evidence>
<feature type="region of interest" description="Disordered" evidence="5">
    <location>
        <begin position="151"/>
        <end position="170"/>
    </location>
</feature>
<evidence type="ECO:0000256" key="2">
    <source>
        <dbReference type="ARBA" id="ARBA00022980"/>
    </source>
</evidence>
<dbReference type="GO" id="GO:0015934">
    <property type="term" value="C:large ribosomal subunit"/>
    <property type="evidence" value="ECO:0007669"/>
    <property type="project" value="InterPro"/>
</dbReference>
<accession>A0A0G0XJ31</accession>
<comment type="subunit">
    <text evidence="4">Part of the 50S ribosomal subunit.</text>
</comment>
<gene>
    <name evidence="4" type="primary">rplO</name>
    <name evidence="7" type="ORF">UU34_C0003G0004</name>
</gene>
<dbReference type="InterPro" id="IPR030878">
    <property type="entry name" value="Ribosomal_uL15"/>
</dbReference>
<evidence type="ECO:0000259" key="6">
    <source>
        <dbReference type="Pfam" id="PF00828"/>
    </source>
</evidence>
<protein>
    <recommendedName>
        <fullName evidence="4">Large ribosomal subunit protein uL15</fullName>
    </recommendedName>
</protein>
<comment type="caution">
    <text evidence="7">The sequence shown here is derived from an EMBL/GenBank/DDBJ whole genome shotgun (WGS) entry which is preliminary data.</text>
</comment>
<evidence type="ECO:0000256" key="3">
    <source>
        <dbReference type="ARBA" id="ARBA00023274"/>
    </source>
</evidence>
<dbReference type="HAMAP" id="MF_01341">
    <property type="entry name" value="Ribosomal_uL15"/>
    <property type="match status" value="1"/>
</dbReference>
<dbReference type="AlphaFoldDB" id="A0A0G0XJ31"/>
<feature type="region of interest" description="Disordered" evidence="5">
    <location>
        <begin position="1"/>
        <end position="54"/>
    </location>
</feature>
<keyword evidence="2 4" id="KW-0689">Ribosomal protein</keyword>
<dbReference type="InterPro" id="IPR021131">
    <property type="entry name" value="Ribosomal_uL15/eL18"/>
</dbReference>
<dbReference type="Pfam" id="PF00828">
    <property type="entry name" value="Ribosomal_L27A"/>
    <property type="match status" value="1"/>
</dbReference>
<dbReference type="Proteomes" id="UP000034854">
    <property type="component" value="Unassembled WGS sequence"/>
</dbReference>
<dbReference type="PANTHER" id="PTHR12934">
    <property type="entry name" value="50S RIBOSOMAL PROTEIN L15"/>
    <property type="match status" value="1"/>
</dbReference>
<comment type="similarity">
    <text evidence="1 4">Belongs to the universal ribosomal protein uL15 family.</text>
</comment>
<evidence type="ECO:0000313" key="8">
    <source>
        <dbReference type="Proteomes" id="UP000034854"/>
    </source>
</evidence>
<evidence type="ECO:0000256" key="5">
    <source>
        <dbReference type="SAM" id="MobiDB-lite"/>
    </source>
</evidence>
<dbReference type="GO" id="GO:0003735">
    <property type="term" value="F:structural constituent of ribosome"/>
    <property type="evidence" value="ECO:0007669"/>
    <property type="project" value="InterPro"/>
</dbReference>
<dbReference type="SUPFAM" id="SSF52080">
    <property type="entry name" value="Ribosomal proteins L15p and L18e"/>
    <property type="match status" value="1"/>
</dbReference>
<evidence type="ECO:0000256" key="4">
    <source>
        <dbReference type="HAMAP-Rule" id="MF_01341"/>
    </source>
</evidence>
<feature type="compositionally biased region" description="Gly residues" evidence="5">
    <location>
        <begin position="19"/>
        <end position="33"/>
    </location>
</feature>
<feature type="domain" description="Large ribosomal subunit protein uL15/eL18" evidence="6">
    <location>
        <begin position="78"/>
        <end position="147"/>
    </location>
</feature>
<name>A0A0G0XJ31_9BACT</name>
<dbReference type="EMBL" id="LCAG01000003">
    <property type="protein sequence ID" value="KKR87662.1"/>
    <property type="molecule type" value="Genomic_DNA"/>
</dbReference>
<dbReference type="PATRIC" id="fig|1618409.3.peg.295"/>
<dbReference type="GO" id="GO:0019843">
    <property type="term" value="F:rRNA binding"/>
    <property type="evidence" value="ECO:0007669"/>
    <property type="project" value="UniProtKB-UniRule"/>
</dbReference>
<comment type="function">
    <text evidence="4">Binds to the 23S rRNA.</text>
</comment>
<sequence>MNLEKLPKIKTKKAKRIGRGAGSGKGKTAGRGTKGQKARGKVSITHPHFEGGQRPLFKRLPYRRGKGNSKISKKPLAVNLDVINLLPKGITVNIDSLIKYQIVDANDAKKFGVKILGDGNISSSYIFEVKTSKSAAKKIEKSGGKVVNQFSITKEPVDQNGENKKEAKSK</sequence>
<dbReference type="NCBIfam" id="TIGR01071">
    <property type="entry name" value="rplO_bact"/>
    <property type="match status" value="1"/>
</dbReference>
<dbReference type="GO" id="GO:0006412">
    <property type="term" value="P:translation"/>
    <property type="evidence" value="ECO:0007669"/>
    <property type="project" value="UniProtKB-UniRule"/>
</dbReference>
<keyword evidence="4" id="KW-0699">rRNA-binding</keyword>
<reference evidence="7 8" key="1">
    <citation type="journal article" date="2015" name="Nature">
        <title>rRNA introns, odd ribosomes, and small enigmatic genomes across a large radiation of phyla.</title>
        <authorList>
            <person name="Brown C.T."/>
            <person name="Hug L.A."/>
            <person name="Thomas B.C."/>
            <person name="Sharon I."/>
            <person name="Castelle C.J."/>
            <person name="Singh A."/>
            <person name="Wilkins M.J."/>
            <person name="Williams K.H."/>
            <person name="Banfield J.F."/>
        </authorList>
    </citation>
    <scope>NUCLEOTIDE SEQUENCE [LARGE SCALE GENOMIC DNA]</scope>
</reference>
<feature type="compositionally biased region" description="Basic and acidic residues" evidence="5">
    <location>
        <begin position="155"/>
        <end position="170"/>
    </location>
</feature>
<dbReference type="InterPro" id="IPR005749">
    <property type="entry name" value="Ribosomal_uL15_bac-type"/>
</dbReference>
<organism evidence="7 8">
    <name type="scientific">Candidatus Curtissbacteria bacterium GW2011_GWA1_41_11</name>
    <dbReference type="NCBI Taxonomy" id="1618409"/>
    <lineage>
        <taxon>Bacteria</taxon>
        <taxon>Candidatus Curtissiibacteriota</taxon>
    </lineage>
</organism>
<dbReference type="InterPro" id="IPR036227">
    <property type="entry name" value="Ribosomal_uL15/eL18_sf"/>
</dbReference>
<proteinExistence type="inferred from homology"/>
<keyword evidence="3 4" id="KW-0687">Ribonucleoprotein</keyword>
<keyword evidence="4" id="KW-0694">RNA-binding</keyword>
<dbReference type="PANTHER" id="PTHR12934:SF11">
    <property type="entry name" value="LARGE RIBOSOMAL SUBUNIT PROTEIN UL15M"/>
    <property type="match status" value="1"/>
</dbReference>
<dbReference type="Gene3D" id="3.100.10.10">
    <property type="match status" value="1"/>
</dbReference>
<evidence type="ECO:0000313" key="7">
    <source>
        <dbReference type="EMBL" id="KKR87662.1"/>
    </source>
</evidence>
<feature type="compositionally biased region" description="Basic residues" evidence="5">
    <location>
        <begin position="8"/>
        <end position="18"/>
    </location>
</feature>